<protein>
    <submittedName>
        <fullName evidence="2">Uncharacterized protein</fullName>
    </submittedName>
</protein>
<feature type="compositionally biased region" description="Gly residues" evidence="1">
    <location>
        <begin position="174"/>
        <end position="185"/>
    </location>
</feature>
<organism evidence="2 3">
    <name type="scientific">Pleurodeles waltl</name>
    <name type="common">Iberian ribbed newt</name>
    <dbReference type="NCBI Taxonomy" id="8319"/>
    <lineage>
        <taxon>Eukaryota</taxon>
        <taxon>Metazoa</taxon>
        <taxon>Chordata</taxon>
        <taxon>Craniata</taxon>
        <taxon>Vertebrata</taxon>
        <taxon>Euteleostomi</taxon>
        <taxon>Amphibia</taxon>
        <taxon>Batrachia</taxon>
        <taxon>Caudata</taxon>
        <taxon>Salamandroidea</taxon>
        <taxon>Salamandridae</taxon>
        <taxon>Pleurodelinae</taxon>
        <taxon>Pleurodeles</taxon>
    </lineage>
</organism>
<evidence type="ECO:0000313" key="3">
    <source>
        <dbReference type="Proteomes" id="UP001066276"/>
    </source>
</evidence>
<feature type="region of interest" description="Disordered" evidence="1">
    <location>
        <begin position="163"/>
        <end position="185"/>
    </location>
</feature>
<feature type="region of interest" description="Disordered" evidence="1">
    <location>
        <begin position="11"/>
        <end position="75"/>
    </location>
</feature>
<dbReference type="AlphaFoldDB" id="A0AAV7U5X3"/>
<accession>A0AAV7U5X3</accession>
<evidence type="ECO:0000313" key="2">
    <source>
        <dbReference type="EMBL" id="KAJ1184272.1"/>
    </source>
</evidence>
<name>A0AAV7U5X3_PLEWA</name>
<comment type="caution">
    <text evidence="2">The sequence shown here is derived from an EMBL/GenBank/DDBJ whole genome shotgun (WGS) entry which is preliminary data.</text>
</comment>
<sequence length="185" mass="19328">MPRLCCEALQRPDSNDQCPSGPLLAQSRRGPRCPAEPSTLPTPRKPGGFQPPRTNSSRLQSGLSGRREALTGPWRPRPRVAASPLWSLPLAPYLHCLTAAADSSSAAALLRAAAGLGDRPPLTRPLYPAAASGCRARRSRAQPGPKSHSAWQLVCLLRAVPGSSQRPSTLGDALTGGGSGPLCSC</sequence>
<keyword evidence="3" id="KW-1185">Reference proteome</keyword>
<reference evidence="2" key="1">
    <citation type="journal article" date="2022" name="bioRxiv">
        <title>Sequencing and chromosome-scale assembly of the giantPleurodeles waltlgenome.</title>
        <authorList>
            <person name="Brown T."/>
            <person name="Elewa A."/>
            <person name="Iarovenko S."/>
            <person name="Subramanian E."/>
            <person name="Araus A.J."/>
            <person name="Petzold A."/>
            <person name="Susuki M."/>
            <person name="Suzuki K.-i.T."/>
            <person name="Hayashi T."/>
            <person name="Toyoda A."/>
            <person name="Oliveira C."/>
            <person name="Osipova E."/>
            <person name="Leigh N.D."/>
            <person name="Simon A."/>
            <person name="Yun M.H."/>
        </authorList>
    </citation>
    <scope>NUCLEOTIDE SEQUENCE</scope>
    <source>
        <strain evidence="2">20211129_DDA</strain>
        <tissue evidence="2">Liver</tissue>
    </source>
</reference>
<dbReference type="Proteomes" id="UP001066276">
    <property type="component" value="Chromosome 3_1"/>
</dbReference>
<proteinExistence type="predicted"/>
<evidence type="ECO:0000256" key="1">
    <source>
        <dbReference type="SAM" id="MobiDB-lite"/>
    </source>
</evidence>
<dbReference type="EMBL" id="JANPWB010000005">
    <property type="protein sequence ID" value="KAJ1184272.1"/>
    <property type="molecule type" value="Genomic_DNA"/>
</dbReference>
<gene>
    <name evidence="2" type="ORF">NDU88_001080</name>
</gene>